<dbReference type="EMBL" id="BOPF01000003">
    <property type="protein sequence ID" value="GIJ43999.1"/>
    <property type="molecule type" value="Genomic_DNA"/>
</dbReference>
<name>A0A8J3YF41_9ACTN</name>
<reference evidence="1" key="1">
    <citation type="submission" date="2021-01" db="EMBL/GenBank/DDBJ databases">
        <title>Whole genome shotgun sequence of Virgisporangium aliadipatigenens NBRC 105644.</title>
        <authorList>
            <person name="Komaki H."/>
            <person name="Tamura T."/>
        </authorList>
    </citation>
    <scope>NUCLEOTIDE SEQUENCE</scope>
    <source>
        <strain evidence="1">NBRC 105644</strain>
    </source>
</reference>
<sequence length="869" mass="95725">MGGSAVRGTDPHAGELFTGRLAEARAFKAALAHFRSLVDSDREVGVERRNIVGFHGLGGIGKSALSERLEAWVRRDLPLANGWGPPPPTKVDATVRIDLHSSAGRLDLTAVLLALRAGLAGVRTRWPLFDLAFTAYWSAVRPGEALPSFRGNAEYGDVVANTVGEVFKDLGSVADMAVGTPIGVGVWGVRKLVGMIRRRGDMRLGLEAFDGFEEFLLRCADEPSPTEPRPAIACELAATLSWELAGITPSSLIAIFVDTTERLALDPRRASESHLNRLIHAMPNVLFVLTGRDMLDWHDPERADLQFRGPWTWPGLVPGTQEEIRQQAIGNLSPVDAAAFIRRSRRLMDLPMSEAVVEDLVRASAGLPQYLELACQAALSVKNSGGGRQVQVSDVTGSLRSLVMRVLDDVPADEQRAIRAGCLFRSFDTALVAAAANVDQGCAERAVARPMIEVHSDERFPYRLHDAVRNAIRWSDHRVTGGWSERDWETAATRAAVAARQLHDAAKERRNNREILDAIGIAVRLVCDQRTDLEAAPGNTYADWLARAIVYSPSLTGLSTRIPASSRTDYGRHVLNFIAGKSHDKTADERVHLLRGVSEAEHPLRDAACRHLGYTIRRQYRWEEALAVFDDLAARVPTDLNRGQRPQLLGTARRFVDARNAAAGLPVESLVTRIREYVHGRPEQYFLDIGAKLAQLDAAGRQREHLEDVGIHLERRAFFHGDPGVGEVDAFREEAESAGHTVGIRSGLLTTLLMRRCAPEDLSIALRRLKMLDEVSTDTGTFSFRYAFAEFCDAAVVGDGDRLDALRTAVDALTMRGRAWIPVECFLESSGRPVRPIPTQWVEPFTVVRARWATHLHTYLTRHGVADLV</sequence>
<keyword evidence="2" id="KW-1185">Reference proteome</keyword>
<comment type="caution">
    <text evidence="1">The sequence shown here is derived from an EMBL/GenBank/DDBJ whole genome shotgun (WGS) entry which is preliminary data.</text>
</comment>
<gene>
    <name evidence="1" type="ORF">Val02_08850</name>
</gene>
<dbReference type="Proteomes" id="UP000619260">
    <property type="component" value="Unassembled WGS sequence"/>
</dbReference>
<dbReference type="SUPFAM" id="SSF52540">
    <property type="entry name" value="P-loop containing nucleoside triphosphate hydrolases"/>
    <property type="match status" value="1"/>
</dbReference>
<protein>
    <submittedName>
        <fullName evidence="1">ATP/GTP-binding protein</fullName>
    </submittedName>
</protein>
<dbReference type="AlphaFoldDB" id="A0A8J3YF41"/>
<dbReference type="InterPro" id="IPR027417">
    <property type="entry name" value="P-loop_NTPase"/>
</dbReference>
<organism evidence="1 2">
    <name type="scientific">Virgisporangium aliadipatigenens</name>
    <dbReference type="NCBI Taxonomy" id="741659"/>
    <lineage>
        <taxon>Bacteria</taxon>
        <taxon>Bacillati</taxon>
        <taxon>Actinomycetota</taxon>
        <taxon>Actinomycetes</taxon>
        <taxon>Micromonosporales</taxon>
        <taxon>Micromonosporaceae</taxon>
        <taxon>Virgisporangium</taxon>
    </lineage>
</organism>
<accession>A0A8J3YF41</accession>
<evidence type="ECO:0000313" key="1">
    <source>
        <dbReference type="EMBL" id="GIJ43999.1"/>
    </source>
</evidence>
<proteinExistence type="predicted"/>
<dbReference type="RefSeq" id="WP_203897589.1">
    <property type="nucleotide sequence ID" value="NZ_BOPF01000003.1"/>
</dbReference>
<evidence type="ECO:0000313" key="2">
    <source>
        <dbReference type="Proteomes" id="UP000619260"/>
    </source>
</evidence>